<sequence length="854" mass="100792">MKEYIIPIEDIIVKPELFYAHCDRGNGKNPEILKEHVDRCYHYFEELWEHKNFKAVFENFQKELAPELSDEGIKLFYSLIVNVIIFHDCGKINPRFQSIKMKNTLKKWTAIDCLDGTKHSILSAAIYFDYFYEKIQESLLSKDEKNMIHVFMLVNAYVISRHHGNLSRFEEFLEEFQPNRQLADIFSCMNQGDFTEVYHGPFCKKGLHSVNMPMQNKRKYDSFSEKQSLQLGLYAYIRFLFSVLVSCDYYATSEYDNGIQMSAFGTIENTEFVTQYEQSERVKQIRRFNPESCVDDKKDINILRNRMFYEAEQTLLENKDANVAFAEAPTGSGKSNLAMNCSLKLLDKNINKIFYVYPFNTLVEQNYDTLEKIYGQTDIFKSIAVINSITPIPLNGTRKFWENLDKEENEKFYQKALLDRQFLNYPFILTTHVNLFQIMFGCEREAAISFYQLAGSVVVLDEIQSYKNVLWTEIMMFLQCYSRLLNMKIIIMSATLPKLDMLTGNHEKVVNLIKNPEKYFQDARFKKRVALSYELLYPDRKTEMKELYAHVLGQAQKGRKLLMEFITKTSAEKFYHMLTESGREDLQIFCMTGDDNQIDRKRILREMDTADKDKAVILVATQVVEAGIDIDMDIGYKDISKLDSEEQFIGRINRNFKRKGVVYFFDMDNESGIYKEDYRVDTAYTLRKDEMKQLLADKNFGKYYDYILKGIRKYRNDRKNENGIEAFVDNVKKLDFVWISQKMKLIDKNDDWKMSVYFAREITTDTGEIIDGKQVWERYRELLSDMTMNYAKKQILLSEVKSKMSYFIYQIKIDNSLDYNDRIGELYLIEDAEQYFENGRLNTDKFYSQGNLFV</sequence>
<dbReference type="InterPro" id="IPR006474">
    <property type="entry name" value="Helicase_Cas3_CRISPR-ass_core"/>
</dbReference>
<comment type="similarity">
    <text evidence="10">Belongs to the DEAD box helicase family.</text>
</comment>
<dbReference type="PROSITE" id="PS51192">
    <property type="entry name" value="HELICASE_ATP_BIND_1"/>
    <property type="match status" value="1"/>
</dbReference>
<dbReference type="InterPro" id="IPR014001">
    <property type="entry name" value="Helicase_ATP-bd"/>
</dbReference>
<dbReference type="InterPro" id="IPR050079">
    <property type="entry name" value="DEAD_box_RNA_helicase"/>
</dbReference>
<dbReference type="NCBIfam" id="TIGR01587">
    <property type="entry name" value="cas3_core"/>
    <property type="match status" value="1"/>
</dbReference>
<proteinExistence type="inferred from homology"/>
<dbReference type="NCBIfam" id="TIGR01596">
    <property type="entry name" value="cas3_HD"/>
    <property type="match status" value="1"/>
</dbReference>
<dbReference type="InterPro" id="IPR006483">
    <property type="entry name" value="CRISPR-assoc_Cas3_HD"/>
</dbReference>
<dbReference type="SMART" id="SM00487">
    <property type="entry name" value="DEXDc"/>
    <property type="match status" value="1"/>
</dbReference>
<dbReference type="Gene3D" id="3.40.50.300">
    <property type="entry name" value="P-loop containing nucleotide triphosphate hydrolases"/>
    <property type="match status" value="2"/>
</dbReference>
<evidence type="ECO:0000256" key="5">
    <source>
        <dbReference type="ARBA" id="ARBA00022741"/>
    </source>
</evidence>
<keyword evidence="6" id="KW-0378">Hydrolase</keyword>
<keyword evidence="5" id="KW-0547">Nucleotide-binding</keyword>
<name>A0ABV1H489_9FIRM</name>
<comment type="caution">
    <text evidence="13">The sequence shown here is derived from an EMBL/GenBank/DDBJ whole genome shotgun (WGS) entry which is preliminary data.</text>
</comment>
<dbReference type="SMART" id="SM00490">
    <property type="entry name" value="HELICc"/>
    <property type="match status" value="1"/>
</dbReference>
<protein>
    <submittedName>
        <fullName evidence="13">CRISPR-associated helicase Cas3</fullName>
    </submittedName>
</protein>
<evidence type="ECO:0000256" key="8">
    <source>
        <dbReference type="ARBA" id="ARBA00022840"/>
    </source>
</evidence>
<dbReference type="SUPFAM" id="SSF52540">
    <property type="entry name" value="P-loop containing nucleoside triphosphate hydrolases"/>
    <property type="match status" value="1"/>
</dbReference>
<dbReference type="InterPro" id="IPR054712">
    <property type="entry name" value="Cas3-like_dom"/>
</dbReference>
<dbReference type="PANTHER" id="PTHR47959">
    <property type="entry name" value="ATP-DEPENDENT RNA HELICASE RHLE-RELATED"/>
    <property type="match status" value="1"/>
</dbReference>
<keyword evidence="8" id="KW-0067">ATP-binding</keyword>
<evidence type="ECO:0000256" key="6">
    <source>
        <dbReference type="ARBA" id="ARBA00022801"/>
    </source>
</evidence>
<evidence type="ECO:0000259" key="11">
    <source>
        <dbReference type="PROSITE" id="PS51192"/>
    </source>
</evidence>
<evidence type="ECO:0000313" key="14">
    <source>
        <dbReference type="Proteomes" id="UP001546774"/>
    </source>
</evidence>
<feature type="domain" description="HD Cas3-type" evidence="12">
    <location>
        <begin position="26"/>
        <end position="250"/>
    </location>
</feature>
<evidence type="ECO:0000256" key="3">
    <source>
        <dbReference type="ARBA" id="ARBA00022722"/>
    </source>
</evidence>
<keyword evidence="3" id="KW-0540">Nuclease</keyword>
<evidence type="ECO:0000256" key="4">
    <source>
        <dbReference type="ARBA" id="ARBA00022723"/>
    </source>
</evidence>
<comment type="similarity">
    <text evidence="1">In the N-terminal section; belongs to the CRISPR-associated nuclease Cas3-HD family.</text>
</comment>
<dbReference type="InterPro" id="IPR001650">
    <property type="entry name" value="Helicase_C-like"/>
</dbReference>
<keyword evidence="14" id="KW-1185">Reference proteome</keyword>
<evidence type="ECO:0000259" key="12">
    <source>
        <dbReference type="PROSITE" id="PS51643"/>
    </source>
</evidence>
<dbReference type="Pfam" id="PF18019">
    <property type="entry name" value="Cas3_HD"/>
    <property type="match status" value="1"/>
</dbReference>
<comment type="similarity">
    <text evidence="2">In the central section; belongs to the CRISPR-associated helicase Cas3 family.</text>
</comment>
<evidence type="ECO:0000256" key="7">
    <source>
        <dbReference type="ARBA" id="ARBA00022806"/>
    </source>
</evidence>
<keyword evidence="9" id="KW-0051">Antiviral defense</keyword>
<dbReference type="Pfam" id="PF22590">
    <property type="entry name" value="Cas3-like_C_2"/>
    <property type="match status" value="1"/>
</dbReference>
<dbReference type="Pfam" id="PF00270">
    <property type="entry name" value="DEAD"/>
    <property type="match status" value="1"/>
</dbReference>
<dbReference type="PANTHER" id="PTHR47959:SF16">
    <property type="entry name" value="CRISPR-ASSOCIATED NUCLEASE_HELICASE CAS3-RELATED"/>
    <property type="match status" value="1"/>
</dbReference>
<feature type="domain" description="Helicase ATP-binding" evidence="11">
    <location>
        <begin position="315"/>
        <end position="514"/>
    </location>
</feature>
<evidence type="ECO:0000256" key="10">
    <source>
        <dbReference type="ARBA" id="ARBA00038437"/>
    </source>
</evidence>
<dbReference type="InterPro" id="IPR038257">
    <property type="entry name" value="CRISPR-assoc_Cas3_HD_sf"/>
</dbReference>
<dbReference type="InterPro" id="IPR027417">
    <property type="entry name" value="P-loop_NTPase"/>
</dbReference>
<evidence type="ECO:0000256" key="9">
    <source>
        <dbReference type="ARBA" id="ARBA00023118"/>
    </source>
</evidence>
<organism evidence="13 14">
    <name type="scientific">Lachnospira intestinalis</name>
    <dbReference type="NCBI Taxonomy" id="3133158"/>
    <lineage>
        <taxon>Bacteria</taxon>
        <taxon>Bacillati</taxon>
        <taxon>Bacillota</taxon>
        <taxon>Clostridia</taxon>
        <taxon>Lachnospirales</taxon>
        <taxon>Lachnospiraceae</taxon>
        <taxon>Lachnospira</taxon>
    </lineage>
</organism>
<dbReference type="CDD" id="cd09641">
    <property type="entry name" value="Cas3''_I"/>
    <property type="match status" value="1"/>
</dbReference>
<dbReference type="InterPro" id="IPR011545">
    <property type="entry name" value="DEAD/DEAH_box_helicase_dom"/>
</dbReference>
<dbReference type="Gene3D" id="1.10.3210.30">
    <property type="match status" value="1"/>
</dbReference>
<reference evidence="13" key="1">
    <citation type="submission" date="2024-03" db="EMBL/GenBank/DDBJ databases">
        <title>Human intestinal bacterial collection.</title>
        <authorList>
            <person name="Pauvert C."/>
            <person name="Hitch T.C.A."/>
            <person name="Clavel T."/>
        </authorList>
    </citation>
    <scope>NUCLEOTIDE SEQUENCE [LARGE SCALE GENOMIC DNA]</scope>
    <source>
        <strain evidence="13">CLA-AA-H89B</strain>
    </source>
</reference>
<evidence type="ECO:0000256" key="1">
    <source>
        <dbReference type="ARBA" id="ARBA00006847"/>
    </source>
</evidence>
<dbReference type="Proteomes" id="UP001546774">
    <property type="component" value="Unassembled WGS sequence"/>
</dbReference>
<evidence type="ECO:0000313" key="13">
    <source>
        <dbReference type="EMBL" id="MEQ2554506.1"/>
    </source>
</evidence>
<dbReference type="PROSITE" id="PS51643">
    <property type="entry name" value="HD_CAS3"/>
    <property type="match status" value="1"/>
</dbReference>
<accession>A0ABV1H489</accession>
<evidence type="ECO:0000256" key="2">
    <source>
        <dbReference type="ARBA" id="ARBA00009046"/>
    </source>
</evidence>
<keyword evidence="4" id="KW-0479">Metal-binding</keyword>
<keyword evidence="7" id="KW-0347">Helicase</keyword>
<gene>
    <name evidence="13" type="primary">cas3</name>
    <name evidence="13" type="ORF">WMO37_05655</name>
</gene>
<dbReference type="EMBL" id="JBBMFS010000004">
    <property type="protein sequence ID" value="MEQ2554506.1"/>
    <property type="molecule type" value="Genomic_DNA"/>
</dbReference>